<feature type="region of interest" description="Disordered" evidence="1">
    <location>
        <begin position="133"/>
        <end position="152"/>
    </location>
</feature>
<reference evidence="4 5" key="2">
    <citation type="submission" date="2018-06" db="EMBL/GenBank/DDBJ databases">
        <title>Metagenomic assembly of (sub)arctic Cyanobacteria and their associated microbiome from non-axenic cultures.</title>
        <authorList>
            <person name="Baurain D."/>
        </authorList>
    </citation>
    <scope>NUCLEOTIDE SEQUENCE [LARGE SCALE GENOMIC DNA]</scope>
    <source>
        <strain evidence="4">ULC027bin1</strain>
    </source>
</reference>
<feature type="domain" description="SLH" evidence="3">
    <location>
        <begin position="339"/>
        <end position="403"/>
    </location>
</feature>
<dbReference type="AlphaFoldDB" id="A0A2W4Y315"/>
<evidence type="ECO:0000256" key="2">
    <source>
        <dbReference type="SAM" id="Phobius"/>
    </source>
</evidence>
<dbReference type="Proteomes" id="UP000249794">
    <property type="component" value="Unassembled WGS sequence"/>
</dbReference>
<dbReference type="Pfam" id="PF00395">
    <property type="entry name" value="SLH"/>
    <property type="match status" value="3"/>
</dbReference>
<accession>A0A2W4Y315</accession>
<feature type="compositionally biased region" description="Polar residues" evidence="1">
    <location>
        <begin position="91"/>
        <end position="108"/>
    </location>
</feature>
<evidence type="ECO:0000256" key="1">
    <source>
        <dbReference type="SAM" id="MobiDB-lite"/>
    </source>
</evidence>
<dbReference type="PANTHER" id="PTHR43308">
    <property type="entry name" value="OUTER MEMBRANE PROTEIN ALPHA-RELATED"/>
    <property type="match status" value="1"/>
</dbReference>
<comment type="caution">
    <text evidence="4">The sequence shown here is derived from an EMBL/GenBank/DDBJ whole genome shotgun (WGS) entry which is preliminary data.</text>
</comment>
<feature type="region of interest" description="Disordered" evidence="1">
    <location>
        <begin position="91"/>
        <end position="126"/>
    </location>
</feature>
<dbReference type="PROSITE" id="PS51272">
    <property type="entry name" value="SLH"/>
    <property type="match status" value="3"/>
</dbReference>
<feature type="region of interest" description="Disordered" evidence="1">
    <location>
        <begin position="1"/>
        <end position="41"/>
    </location>
</feature>
<feature type="region of interest" description="Disordered" evidence="1">
    <location>
        <begin position="178"/>
        <end position="204"/>
    </location>
</feature>
<keyword evidence="2" id="KW-0812">Transmembrane</keyword>
<proteinExistence type="predicted"/>
<dbReference type="PANTHER" id="PTHR43308:SF5">
    <property type="entry name" value="S-LAYER PROTEIN _ PEPTIDOGLYCAN ENDO-BETA-N-ACETYLGLUCOSAMINIDASE"/>
    <property type="match status" value="1"/>
</dbReference>
<feature type="domain" description="SLH" evidence="3">
    <location>
        <begin position="278"/>
        <end position="337"/>
    </location>
</feature>
<gene>
    <name evidence="4" type="ORF">DCF15_00805</name>
</gene>
<feature type="compositionally biased region" description="Low complexity" evidence="1">
    <location>
        <begin position="178"/>
        <end position="203"/>
    </location>
</feature>
<dbReference type="InterPro" id="IPR051465">
    <property type="entry name" value="Cell_Envelope_Struct_Comp"/>
</dbReference>
<evidence type="ECO:0000313" key="4">
    <source>
        <dbReference type="EMBL" id="PZO61229.1"/>
    </source>
</evidence>
<evidence type="ECO:0000259" key="3">
    <source>
        <dbReference type="PROSITE" id="PS51272"/>
    </source>
</evidence>
<dbReference type="EMBL" id="QBMP01000003">
    <property type="protein sequence ID" value="PZO61229.1"/>
    <property type="molecule type" value="Genomic_DNA"/>
</dbReference>
<protein>
    <recommendedName>
        <fullName evidence="3">SLH domain-containing protein</fullName>
    </recommendedName>
</protein>
<dbReference type="InterPro" id="IPR001119">
    <property type="entry name" value="SLH_dom"/>
</dbReference>
<name>A0A2W4Y315_9CYAN</name>
<keyword evidence="2" id="KW-0472">Membrane</keyword>
<evidence type="ECO:0000313" key="5">
    <source>
        <dbReference type="Proteomes" id="UP000249794"/>
    </source>
</evidence>
<organism evidence="4 5">
    <name type="scientific">Phormidesmis priestleyi</name>
    <dbReference type="NCBI Taxonomy" id="268141"/>
    <lineage>
        <taxon>Bacteria</taxon>
        <taxon>Bacillati</taxon>
        <taxon>Cyanobacteriota</taxon>
        <taxon>Cyanophyceae</taxon>
        <taxon>Leptolyngbyales</taxon>
        <taxon>Leptolyngbyaceae</taxon>
        <taxon>Phormidesmis</taxon>
    </lineage>
</organism>
<reference evidence="5" key="1">
    <citation type="submission" date="2018-04" db="EMBL/GenBank/DDBJ databases">
        <authorList>
            <person name="Cornet L."/>
        </authorList>
    </citation>
    <scope>NUCLEOTIDE SEQUENCE [LARGE SCALE GENOMIC DNA]</scope>
</reference>
<feature type="compositionally biased region" description="Low complexity" evidence="1">
    <location>
        <begin position="1"/>
        <end position="15"/>
    </location>
</feature>
<feature type="domain" description="SLH" evidence="3">
    <location>
        <begin position="214"/>
        <end position="277"/>
    </location>
</feature>
<sequence length="410" mass="42698">MTSSTPPNNDPDNNPTGASRRPESDSEIGGAEVGASAATGSFTGPSRPLSFDEMVALLIAFLSLGTVLFWGLTRSNTALFKDSLTDTNSTLVAPNTDSATPESPTELGTAQGARPRSTTNTNPPLATLSAREQLAAQAAARREANQRPQQSLWDSMRAGTAGAAGVAGITAATDGAAATSPETAVTTSPTAAPTTSAAPNSVALSEAATAPPKAALNFKDVPDNYWAKPYIDALSSRGIISGFQDGNYRPDMPVTRAQIAMIVSKTFDLTTDKENLAFSDVKDDYWARESIGEVVRGGFMTGFPNKTFDPNAPVTRAQALTTLVTGLNAAPPSNVQAALSRYADANAIPPWATEKIAAATASSYVVNYPDLNQLDPTTPTTRAELAAIIYQALVKEGAVAPIESEYVVKP</sequence>
<feature type="transmembrane region" description="Helical" evidence="2">
    <location>
        <begin position="54"/>
        <end position="72"/>
    </location>
</feature>
<keyword evidence="2" id="KW-1133">Transmembrane helix</keyword>